<evidence type="ECO:0000313" key="2">
    <source>
        <dbReference type="EMBL" id="VVC39334.1"/>
    </source>
</evidence>
<reference evidence="2 3" key="1">
    <citation type="submission" date="2019-08" db="EMBL/GenBank/DDBJ databases">
        <authorList>
            <person name="Alioto T."/>
            <person name="Alioto T."/>
            <person name="Gomez Garrido J."/>
        </authorList>
    </citation>
    <scope>NUCLEOTIDE SEQUENCE [LARGE SCALE GENOMIC DNA]</scope>
</reference>
<sequence>MIFYPCRAAHETLVLGGTHESPPCCVRSRGRRDVCASRRKRASPNTYDAPPHARANTARRPAAVTSHATLVLVCPRSGVHTCNSHAHACISRHHTCPRRSVSAASAAARRHVNEQNETNGTEKPNSPKRTSYVRD</sequence>
<gene>
    <name evidence="2" type="ORF">CINCED_3A012549</name>
</gene>
<keyword evidence="3" id="KW-1185">Reference proteome</keyword>
<protein>
    <submittedName>
        <fullName evidence="2">Uncharacterized protein</fullName>
    </submittedName>
</protein>
<name>A0A5E4N5Y2_9HEMI</name>
<evidence type="ECO:0000256" key="1">
    <source>
        <dbReference type="SAM" id="MobiDB-lite"/>
    </source>
</evidence>
<proteinExistence type="predicted"/>
<evidence type="ECO:0000313" key="3">
    <source>
        <dbReference type="Proteomes" id="UP000325440"/>
    </source>
</evidence>
<dbReference type="EMBL" id="CABPRJ010001895">
    <property type="protein sequence ID" value="VVC39334.1"/>
    <property type="molecule type" value="Genomic_DNA"/>
</dbReference>
<dbReference type="Proteomes" id="UP000325440">
    <property type="component" value="Unassembled WGS sequence"/>
</dbReference>
<feature type="region of interest" description="Disordered" evidence="1">
    <location>
        <begin position="38"/>
        <end position="61"/>
    </location>
</feature>
<dbReference type="AlphaFoldDB" id="A0A5E4N5Y2"/>
<organism evidence="2 3">
    <name type="scientific">Cinara cedri</name>
    <dbReference type="NCBI Taxonomy" id="506608"/>
    <lineage>
        <taxon>Eukaryota</taxon>
        <taxon>Metazoa</taxon>
        <taxon>Ecdysozoa</taxon>
        <taxon>Arthropoda</taxon>
        <taxon>Hexapoda</taxon>
        <taxon>Insecta</taxon>
        <taxon>Pterygota</taxon>
        <taxon>Neoptera</taxon>
        <taxon>Paraneoptera</taxon>
        <taxon>Hemiptera</taxon>
        <taxon>Sternorrhyncha</taxon>
        <taxon>Aphidomorpha</taxon>
        <taxon>Aphidoidea</taxon>
        <taxon>Aphididae</taxon>
        <taxon>Lachninae</taxon>
        <taxon>Cinara</taxon>
    </lineage>
</organism>
<feature type="compositionally biased region" description="Polar residues" evidence="1">
    <location>
        <begin position="115"/>
        <end position="129"/>
    </location>
</feature>
<feature type="region of interest" description="Disordered" evidence="1">
    <location>
        <begin position="100"/>
        <end position="135"/>
    </location>
</feature>
<accession>A0A5E4N5Y2</accession>